<feature type="chain" id="PRO_5001643662" description="FAS1 domain-containing protein" evidence="3">
    <location>
        <begin position="22"/>
        <end position="376"/>
    </location>
</feature>
<dbReference type="STRING" id="180498.A0A067KF76"/>
<name>A0A067KF76_JATCU</name>
<dbReference type="PANTHER" id="PTHR33985:SF5">
    <property type="entry name" value="FASCICLIN-LIKE ARABINOGALACTAN FAMILY PROTEIN"/>
    <property type="match status" value="1"/>
</dbReference>
<comment type="similarity">
    <text evidence="1">Belongs to the fasciclin-like AGP family.</text>
</comment>
<reference evidence="5 6" key="1">
    <citation type="journal article" date="2014" name="PLoS ONE">
        <title>Global Analysis of Gene Expression Profiles in Physic Nut (Jatropha curcas L.) Seedlings Exposed to Salt Stress.</title>
        <authorList>
            <person name="Zhang L."/>
            <person name="Zhang C."/>
            <person name="Wu P."/>
            <person name="Chen Y."/>
            <person name="Li M."/>
            <person name="Jiang H."/>
            <person name="Wu G."/>
        </authorList>
    </citation>
    <scope>NUCLEOTIDE SEQUENCE [LARGE SCALE GENOMIC DNA]</scope>
    <source>
        <strain evidence="6">cv. GZQX0401</strain>
        <tissue evidence="5">Young leaves</tissue>
    </source>
</reference>
<dbReference type="KEGG" id="jcu:105636951"/>
<feature type="domain" description="FAS1" evidence="4">
    <location>
        <begin position="179"/>
        <end position="304"/>
    </location>
</feature>
<protein>
    <recommendedName>
        <fullName evidence="4">FAS1 domain-containing protein</fullName>
    </recommendedName>
</protein>
<dbReference type="SUPFAM" id="SSF82153">
    <property type="entry name" value="FAS1 domain"/>
    <property type="match status" value="1"/>
</dbReference>
<dbReference type="InterPro" id="IPR036378">
    <property type="entry name" value="FAS1_dom_sf"/>
</dbReference>
<sequence length="376" mass="39956">MAHYLLFLLLFTVFFLNTAMTLTPIPSPAVTPNLNIYSTTAKHAPSPSPIPTSTRSSNTTTTTTATLAPSPSPTPASTRSPNTTTTTTATLASSPSPTPTSARSLNTTAAPILVPKPSPAPTRTVTPNSTSTTAAICSPAPSPAFTPNGTTSAATTTITTVITAPPPPRHIHHGYRQQLNNIIDALIGAGDFNIWANVLSVADPSTLPISATLFIPADDSRSPIATTITIDPYIFPYHIVPQRLSFVDLGQFKLYSRLPTLLPGKSILVTNSSISNYTLDGSLVSHPDLYTNANIAVHGIATLLDYSVYGDAYTKVPQPEVLSRPPQAMFVPEGDLIGDHRSETNSACLCSEVWTVFWIFSAVLASKVQRFSLFSH</sequence>
<evidence type="ECO:0000256" key="2">
    <source>
        <dbReference type="SAM" id="MobiDB-lite"/>
    </source>
</evidence>
<feature type="region of interest" description="Disordered" evidence="2">
    <location>
        <begin position="41"/>
        <end position="152"/>
    </location>
</feature>
<dbReference type="InterPro" id="IPR000782">
    <property type="entry name" value="FAS1_domain"/>
</dbReference>
<keyword evidence="3" id="KW-0732">Signal</keyword>
<dbReference type="AlphaFoldDB" id="A0A067KF76"/>
<accession>A0A067KF76</accession>
<dbReference type="InterPro" id="IPR052806">
    <property type="entry name" value="Fasciclin-like_AGP"/>
</dbReference>
<proteinExistence type="inferred from homology"/>
<dbReference type="SMART" id="SM00554">
    <property type="entry name" value="FAS1"/>
    <property type="match status" value="1"/>
</dbReference>
<evidence type="ECO:0000259" key="4">
    <source>
        <dbReference type="PROSITE" id="PS50213"/>
    </source>
</evidence>
<dbReference type="OrthoDB" id="2015130at2759"/>
<keyword evidence="6" id="KW-1185">Reference proteome</keyword>
<feature type="compositionally biased region" description="Low complexity" evidence="2">
    <location>
        <begin position="51"/>
        <end position="104"/>
    </location>
</feature>
<evidence type="ECO:0000256" key="1">
    <source>
        <dbReference type="ARBA" id="ARBA00007843"/>
    </source>
</evidence>
<dbReference type="EMBL" id="KK914502">
    <property type="protein sequence ID" value="KDP34881.1"/>
    <property type="molecule type" value="Genomic_DNA"/>
</dbReference>
<organism evidence="5 6">
    <name type="scientific">Jatropha curcas</name>
    <name type="common">Barbados nut</name>
    <dbReference type="NCBI Taxonomy" id="180498"/>
    <lineage>
        <taxon>Eukaryota</taxon>
        <taxon>Viridiplantae</taxon>
        <taxon>Streptophyta</taxon>
        <taxon>Embryophyta</taxon>
        <taxon>Tracheophyta</taxon>
        <taxon>Spermatophyta</taxon>
        <taxon>Magnoliopsida</taxon>
        <taxon>eudicotyledons</taxon>
        <taxon>Gunneridae</taxon>
        <taxon>Pentapetalae</taxon>
        <taxon>rosids</taxon>
        <taxon>fabids</taxon>
        <taxon>Malpighiales</taxon>
        <taxon>Euphorbiaceae</taxon>
        <taxon>Crotonoideae</taxon>
        <taxon>Jatropheae</taxon>
        <taxon>Jatropha</taxon>
    </lineage>
</organism>
<dbReference type="PROSITE" id="PS50213">
    <property type="entry name" value="FAS1"/>
    <property type="match status" value="1"/>
</dbReference>
<feature type="compositionally biased region" description="Low complexity" evidence="2">
    <location>
        <begin position="121"/>
        <end position="133"/>
    </location>
</feature>
<dbReference type="PANTHER" id="PTHR33985">
    <property type="entry name" value="OS02G0491300 PROTEIN-RELATED"/>
    <property type="match status" value="1"/>
</dbReference>
<gene>
    <name evidence="5" type="ORF">JCGZ_09169</name>
</gene>
<evidence type="ECO:0000256" key="3">
    <source>
        <dbReference type="SAM" id="SignalP"/>
    </source>
</evidence>
<feature type="signal peptide" evidence="3">
    <location>
        <begin position="1"/>
        <end position="21"/>
    </location>
</feature>
<evidence type="ECO:0000313" key="6">
    <source>
        <dbReference type="Proteomes" id="UP000027138"/>
    </source>
</evidence>
<dbReference type="Proteomes" id="UP000027138">
    <property type="component" value="Unassembled WGS sequence"/>
</dbReference>
<evidence type="ECO:0000313" key="5">
    <source>
        <dbReference type="EMBL" id="KDP34881.1"/>
    </source>
</evidence>